<keyword evidence="3" id="KW-1185">Reference proteome</keyword>
<dbReference type="EMBL" id="JARWBG010000025">
    <property type="protein sequence ID" value="MDH2391292.1"/>
    <property type="molecule type" value="Genomic_DNA"/>
</dbReference>
<reference evidence="2 3" key="1">
    <citation type="submission" date="2023-04" db="EMBL/GenBank/DDBJ databases">
        <title>Streptomyces chengmaiensis sp. nov. isolated from the stem of mangrove plant in Hainan.</title>
        <authorList>
            <person name="Huang X."/>
            <person name="Zhou S."/>
            <person name="Chu X."/>
            <person name="Xie Y."/>
            <person name="Lin Y."/>
        </authorList>
    </citation>
    <scope>NUCLEOTIDE SEQUENCE [LARGE SCALE GENOMIC DNA]</scope>
    <source>
        <strain evidence="2 3">HNM0663</strain>
    </source>
</reference>
<sequence>MAAVLEGGVLSGQLLDGFTGDQLVEDAEPADEFADPLPLGEDLFGSR</sequence>
<gene>
    <name evidence="2" type="ORF">QCN29_21405</name>
</gene>
<name>A0ABT6HSJ3_9ACTN</name>
<dbReference type="Proteomes" id="UP001223144">
    <property type="component" value="Unassembled WGS sequence"/>
</dbReference>
<feature type="compositionally biased region" description="Acidic residues" evidence="1">
    <location>
        <begin position="25"/>
        <end position="34"/>
    </location>
</feature>
<evidence type="ECO:0000313" key="2">
    <source>
        <dbReference type="EMBL" id="MDH2391292.1"/>
    </source>
</evidence>
<accession>A0ABT6HSJ3</accession>
<feature type="region of interest" description="Disordered" evidence="1">
    <location>
        <begin position="25"/>
        <end position="47"/>
    </location>
</feature>
<organism evidence="2 3">
    <name type="scientific">Streptomyces chengmaiensis</name>
    <dbReference type="NCBI Taxonomy" id="3040919"/>
    <lineage>
        <taxon>Bacteria</taxon>
        <taxon>Bacillati</taxon>
        <taxon>Actinomycetota</taxon>
        <taxon>Actinomycetes</taxon>
        <taxon>Kitasatosporales</taxon>
        <taxon>Streptomycetaceae</taxon>
        <taxon>Streptomyces</taxon>
    </lineage>
</organism>
<dbReference type="RefSeq" id="WP_279930097.1">
    <property type="nucleotide sequence ID" value="NZ_JARWBG010000025.1"/>
</dbReference>
<comment type="caution">
    <text evidence="2">The sequence shown here is derived from an EMBL/GenBank/DDBJ whole genome shotgun (WGS) entry which is preliminary data.</text>
</comment>
<proteinExistence type="predicted"/>
<protein>
    <submittedName>
        <fullName evidence="2">Uncharacterized protein</fullName>
    </submittedName>
</protein>
<evidence type="ECO:0000256" key="1">
    <source>
        <dbReference type="SAM" id="MobiDB-lite"/>
    </source>
</evidence>
<evidence type="ECO:0000313" key="3">
    <source>
        <dbReference type="Proteomes" id="UP001223144"/>
    </source>
</evidence>